<dbReference type="PANTHER" id="PTHR48022">
    <property type="entry name" value="PLASTIDIC GLUCOSE TRANSPORTER 4"/>
    <property type="match status" value="1"/>
</dbReference>
<feature type="transmembrane region" description="Helical" evidence="8">
    <location>
        <begin position="111"/>
        <end position="136"/>
    </location>
</feature>
<feature type="transmembrane region" description="Helical" evidence="8">
    <location>
        <begin position="187"/>
        <end position="205"/>
    </location>
</feature>
<dbReference type="AlphaFoldDB" id="A0A2T3ASG2"/>
<dbReference type="Proteomes" id="UP000241818">
    <property type="component" value="Unassembled WGS sequence"/>
</dbReference>
<protein>
    <recommendedName>
        <fullName evidence="9">Major facilitator superfamily (MFS) profile domain-containing protein</fullName>
    </recommendedName>
</protein>
<dbReference type="InterPro" id="IPR050360">
    <property type="entry name" value="MFS_Sugar_Transporters"/>
</dbReference>
<dbReference type="InterPro" id="IPR005829">
    <property type="entry name" value="Sugar_transporter_CS"/>
</dbReference>
<evidence type="ECO:0000256" key="2">
    <source>
        <dbReference type="ARBA" id="ARBA00010992"/>
    </source>
</evidence>
<proteinExistence type="inferred from homology"/>
<feature type="transmembrane region" description="Helical" evidence="8">
    <location>
        <begin position="338"/>
        <end position="356"/>
    </location>
</feature>
<gene>
    <name evidence="10" type="ORF">M430DRAFT_61640</name>
</gene>
<dbReference type="GO" id="GO:0016020">
    <property type="term" value="C:membrane"/>
    <property type="evidence" value="ECO:0007669"/>
    <property type="project" value="UniProtKB-SubCell"/>
</dbReference>
<dbReference type="GO" id="GO:0005351">
    <property type="term" value="F:carbohydrate:proton symporter activity"/>
    <property type="evidence" value="ECO:0007669"/>
    <property type="project" value="TreeGrafter"/>
</dbReference>
<evidence type="ECO:0000256" key="6">
    <source>
        <dbReference type="ARBA" id="ARBA00023136"/>
    </source>
</evidence>
<dbReference type="PANTHER" id="PTHR48022:SF14">
    <property type="entry name" value="MAJOR FACILITATOR SUPERFAMILY (MFS) PROFILE DOMAIN-CONTAINING PROTEIN-RELATED"/>
    <property type="match status" value="1"/>
</dbReference>
<evidence type="ECO:0000256" key="8">
    <source>
        <dbReference type="SAM" id="Phobius"/>
    </source>
</evidence>
<evidence type="ECO:0000313" key="11">
    <source>
        <dbReference type="Proteomes" id="UP000241818"/>
    </source>
</evidence>
<keyword evidence="6 8" id="KW-0472">Membrane</keyword>
<feature type="transmembrane region" description="Helical" evidence="8">
    <location>
        <begin position="61"/>
        <end position="79"/>
    </location>
</feature>
<feature type="transmembrane region" description="Helical" evidence="8">
    <location>
        <begin position="438"/>
        <end position="456"/>
    </location>
</feature>
<dbReference type="RefSeq" id="XP_024717613.1">
    <property type="nucleotide sequence ID" value="XM_024868937.1"/>
</dbReference>
<dbReference type="InterPro" id="IPR003663">
    <property type="entry name" value="Sugar/inositol_transpt"/>
</dbReference>
<dbReference type="OrthoDB" id="6612291at2759"/>
<keyword evidence="5 8" id="KW-1133">Transmembrane helix</keyword>
<dbReference type="SUPFAM" id="SSF103473">
    <property type="entry name" value="MFS general substrate transporter"/>
    <property type="match status" value="1"/>
</dbReference>
<feature type="transmembrane region" description="Helical" evidence="8">
    <location>
        <begin position="368"/>
        <end position="394"/>
    </location>
</feature>
<dbReference type="InterPro" id="IPR020846">
    <property type="entry name" value="MFS_dom"/>
</dbReference>
<feature type="transmembrane region" description="Helical" evidence="8">
    <location>
        <begin position="86"/>
        <end position="105"/>
    </location>
</feature>
<dbReference type="EMBL" id="KZ679017">
    <property type="protein sequence ID" value="PSS09315.1"/>
    <property type="molecule type" value="Genomic_DNA"/>
</dbReference>
<dbReference type="Gene3D" id="1.20.1250.20">
    <property type="entry name" value="MFS general substrate transporter like domains"/>
    <property type="match status" value="1"/>
</dbReference>
<organism evidence="10 11">
    <name type="scientific">Amorphotheca resinae ATCC 22711</name>
    <dbReference type="NCBI Taxonomy" id="857342"/>
    <lineage>
        <taxon>Eukaryota</taxon>
        <taxon>Fungi</taxon>
        <taxon>Dikarya</taxon>
        <taxon>Ascomycota</taxon>
        <taxon>Pezizomycotina</taxon>
        <taxon>Leotiomycetes</taxon>
        <taxon>Helotiales</taxon>
        <taxon>Amorphothecaceae</taxon>
        <taxon>Amorphotheca</taxon>
    </lineage>
</organism>
<dbReference type="InterPro" id="IPR036259">
    <property type="entry name" value="MFS_trans_sf"/>
</dbReference>
<dbReference type="GeneID" id="36577018"/>
<name>A0A2T3ASG2_AMORE</name>
<evidence type="ECO:0000256" key="7">
    <source>
        <dbReference type="RuleBase" id="RU003346"/>
    </source>
</evidence>
<dbReference type="PRINTS" id="PR00171">
    <property type="entry name" value="SUGRTRNSPORT"/>
</dbReference>
<feature type="transmembrane region" description="Helical" evidence="8">
    <location>
        <begin position="12"/>
        <end position="41"/>
    </location>
</feature>
<evidence type="ECO:0000313" key="10">
    <source>
        <dbReference type="EMBL" id="PSS09315.1"/>
    </source>
</evidence>
<sequence>MKLGHLPAGVPFRLYSLCAFFGLGSFLWGYNIGIITSIYVSPGWIVSLHHPSSSHKGLITAIYYLGTWTSYIFISGAASDRIGRRYTALVGTVLTCVGAAVQTGARGHTAFAMMIIGRIICGFGNAMISSAVPLYLSEIAPAGKRGSLVVINHIGMVGGLSVAFWVGYGLSHWNGHTGFVESWRLSVALQFIPAVIFITGLPFCLETPRWLIEKGRIEEARRSLQYLRGQDGNPEAVEDELHQIQQDIELHHSEQKSPWTVLFTDRDLFARLWRAALLQFMAQMCGSTAIKYYLPTNFLALGLGKELSLLASGIESSLKVACTIMEMMIIDKAGRRRTLILGSVVMSIALLLNGALPEAYPNNTNHASDYACIVFIFFFSFGYSVGFGPNAWVYSTEIFPTHVRALGLNVSASAGAIGSIVVAQIWPVAIQNIGSKTYYIFFSFNAASVILLYVFYPETKGRTLEKMDSLFSRLSSDTERNPVERVEIVDEVKK</sequence>
<keyword evidence="11" id="KW-1185">Reference proteome</keyword>
<dbReference type="PROSITE" id="PS00216">
    <property type="entry name" value="SUGAR_TRANSPORT_1"/>
    <property type="match status" value="1"/>
</dbReference>
<evidence type="ECO:0000256" key="4">
    <source>
        <dbReference type="ARBA" id="ARBA00022692"/>
    </source>
</evidence>
<keyword evidence="3 7" id="KW-0813">Transport</keyword>
<evidence type="ECO:0000256" key="3">
    <source>
        <dbReference type="ARBA" id="ARBA00022448"/>
    </source>
</evidence>
<dbReference type="InParanoid" id="A0A2T3ASG2"/>
<evidence type="ECO:0000259" key="9">
    <source>
        <dbReference type="PROSITE" id="PS50850"/>
    </source>
</evidence>
<reference evidence="10 11" key="1">
    <citation type="journal article" date="2018" name="New Phytol.">
        <title>Comparative genomics and transcriptomics depict ericoid mycorrhizal fungi as versatile saprotrophs and plant mutualists.</title>
        <authorList>
            <person name="Martino E."/>
            <person name="Morin E."/>
            <person name="Grelet G.A."/>
            <person name="Kuo A."/>
            <person name="Kohler A."/>
            <person name="Daghino S."/>
            <person name="Barry K.W."/>
            <person name="Cichocki N."/>
            <person name="Clum A."/>
            <person name="Dockter R.B."/>
            <person name="Hainaut M."/>
            <person name="Kuo R.C."/>
            <person name="LaButti K."/>
            <person name="Lindahl B.D."/>
            <person name="Lindquist E.A."/>
            <person name="Lipzen A."/>
            <person name="Khouja H.R."/>
            <person name="Magnuson J."/>
            <person name="Murat C."/>
            <person name="Ohm R.A."/>
            <person name="Singer S.W."/>
            <person name="Spatafora J.W."/>
            <person name="Wang M."/>
            <person name="Veneault-Fourrey C."/>
            <person name="Henrissat B."/>
            <person name="Grigoriev I.V."/>
            <person name="Martin F.M."/>
            <person name="Perotto S."/>
        </authorList>
    </citation>
    <scope>NUCLEOTIDE SEQUENCE [LARGE SCALE GENOMIC DNA]</scope>
    <source>
        <strain evidence="10 11">ATCC 22711</strain>
    </source>
</reference>
<comment type="similarity">
    <text evidence="2 7">Belongs to the major facilitator superfamily. Sugar transporter (TC 2.A.1.1) family.</text>
</comment>
<feature type="transmembrane region" description="Helical" evidence="8">
    <location>
        <begin position="406"/>
        <end position="426"/>
    </location>
</feature>
<accession>A0A2T3ASG2</accession>
<dbReference type="FunFam" id="1.20.1250.20:FF:000134">
    <property type="entry name" value="MFS sugar transporter protein"/>
    <property type="match status" value="1"/>
</dbReference>
<comment type="subcellular location">
    <subcellularLocation>
        <location evidence="1">Membrane</location>
        <topology evidence="1">Multi-pass membrane protein</topology>
    </subcellularLocation>
</comment>
<feature type="transmembrane region" description="Helical" evidence="8">
    <location>
        <begin position="148"/>
        <end position="167"/>
    </location>
</feature>
<dbReference type="STRING" id="857342.A0A2T3ASG2"/>
<dbReference type="PROSITE" id="PS50850">
    <property type="entry name" value="MFS"/>
    <property type="match status" value="1"/>
</dbReference>
<feature type="domain" description="Major facilitator superfamily (MFS) profile" evidence="9">
    <location>
        <begin position="17"/>
        <end position="460"/>
    </location>
</feature>
<evidence type="ECO:0000256" key="1">
    <source>
        <dbReference type="ARBA" id="ARBA00004141"/>
    </source>
</evidence>
<keyword evidence="4 8" id="KW-0812">Transmembrane</keyword>
<dbReference type="NCBIfam" id="TIGR00879">
    <property type="entry name" value="SP"/>
    <property type="match status" value="1"/>
</dbReference>
<evidence type="ECO:0000256" key="5">
    <source>
        <dbReference type="ARBA" id="ARBA00022989"/>
    </source>
</evidence>
<dbReference type="InterPro" id="IPR005828">
    <property type="entry name" value="MFS_sugar_transport-like"/>
</dbReference>
<dbReference type="Pfam" id="PF00083">
    <property type="entry name" value="Sugar_tr"/>
    <property type="match status" value="1"/>
</dbReference>